<keyword evidence="2" id="KW-1185">Reference proteome</keyword>
<dbReference type="EMBL" id="NVQC01000013">
    <property type="protein sequence ID" value="PTL36676.1"/>
    <property type="molecule type" value="Genomic_DNA"/>
</dbReference>
<dbReference type="SUPFAM" id="SSF53335">
    <property type="entry name" value="S-adenosyl-L-methionine-dependent methyltransferases"/>
    <property type="match status" value="1"/>
</dbReference>
<evidence type="ECO:0000313" key="2">
    <source>
        <dbReference type="Proteomes" id="UP000241436"/>
    </source>
</evidence>
<gene>
    <name evidence="1" type="ORF">CLG94_03070</name>
</gene>
<comment type="caution">
    <text evidence="1">The sequence shown here is derived from an EMBL/GenBank/DDBJ whole genome shotgun (WGS) entry which is preliminary data.</text>
</comment>
<protein>
    <recommendedName>
        <fullName evidence="3">DOT1 domain-containing protein</fullName>
    </recommendedName>
</protein>
<evidence type="ECO:0008006" key="3">
    <source>
        <dbReference type="Google" id="ProtNLM"/>
    </source>
</evidence>
<name>A0A2T4TZX8_9BACT</name>
<sequence>MGKLELVLRSIRRRGLLNTVRYLSHEVGFDLKYGTDTKPEMADYVLAGQYLDNYRAPCQGANPWIVNQCFDELSRLGVQPEQSAFLDFGSGKGRVMLMALMAGFRRVIGVELDPALCKITSHNLDGNPTLFMRDQCIVCNEDATQYIPPADINVVFLYNPFGCELVRAVMLNLLLSFRASRRPIYVIYVNPVCAQVLIECGLRPVSEIAGEAKIFMIA</sequence>
<dbReference type="OrthoDB" id="9780095at2"/>
<dbReference type="InterPro" id="IPR029063">
    <property type="entry name" value="SAM-dependent_MTases_sf"/>
</dbReference>
<dbReference type="Proteomes" id="UP000241436">
    <property type="component" value="Unassembled WGS sequence"/>
</dbReference>
<accession>A0A2T4TZX8</accession>
<organism evidence="1 2">
    <name type="scientific">Candidatus Methylomirabilis limnetica</name>
    <dbReference type="NCBI Taxonomy" id="2033718"/>
    <lineage>
        <taxon>Bacteria</taxon>
        <taxon>Candidatus Methylomirabilota</taxon>
        <taxon>Candidatus Methylomirabilia</taxon>
        <taxon>Candidatus Methylomirabilales</taxon>
        <taxon>Candidatus Methylomirabilaceae</taxon>
        <taxon>Candidatus Methylomirabilis</taxon>
    </lineage>
</organism>
<dbReference type="RefSeq" id="WP_107561429.1">
    <property type="nucleotide sequence ID" value="NZ_NVQC01000013.1"/>
</dbReference>
<dbReference type="AlphaFoldDB" id="A0A2T4TZX8"/>
<dbReference type="Gene3D" id="3.40.50.150">
    <property type="entry name" value="Vaccinia Virus protein VP39"/>
    <property type="match status" value="1"/>
</dbReference>
<proteinExistence type="predicted"/>
<reference evidence="1 2" key="1">
    <citation type="submission" date="2017-09" db="EMBL/GenBank/DDBJ databases">
        <title>Bloom of a denitrifying methanotroph, Candidatus Methylomirabilis limnetica, in a deep stratified lake.</title>
        <authorList>
            <person name="Graf J.S."/>
            <person name="Marchant H.K."/>
            <person name="Tienken D."/>
            <person name="Hach P.F."/>
            <person name="Brand A."/>
            <person name="Schubert C.J."/>
            <person name="Kuypers M.M."/>
            <person name="Milucka J."/>
        </authorList>
    </citation>
    <scope>NUCLEOTIDE SEQUENCE [LARGE SCALE GENOMIC DNA]</scope>
    <source>
        <strain evidence="1 2">Zug</strain>
    </source>
</reference>
<evidence type="ECO:0000313" key="1">
    <source>
        <dbReference type="EMBL" id="PTL36676.1"/>
    </source>
</evidence>
<reference evidence="2" key="2">
    <citation type="journal article" date="2018" name="Environ. Microbiol.">
        <title>Bloom of a denitrifying methanotroph, 'Candidatus Methylomirabilis limnetica', in a deep stratified lake.</title>
        <authorList>
            <person name="Graf J.S."/>
            <person name="Mayr M.J."/>
            <person name="Marchant H.K."/>
            <person name="Tienken D."/>
            <person name="Hach P.F."/>
            <person name="Brand A."/>
            <person name="Schubert C.J."/>
            <person name="Kuypers M.M."/>
            <person name="Milucka J."/>
        </authorList>
    </citation>
    <scope>NUCLEOTIDE SEQUENCE [LARGE SCALE GENOMIC DNA]</scope>
    <source>
        <strain evidence="2">Zug</strain>
    </source>
</reference>